<protein>
    <recommendedName>
        <fullName evidence="2">DUF6438 domain-containing protein</fullName>
    </recommendedName>
</protein>
<evidence type="ECO:0000313" key="3">
    <source>
        <dbReference type="EMBL" id="ABF42078.1"/>
    </source>
</evidence>
<keyword evidence="1" id="KW-0732">Signal</keyword>
<feature type="signal peptide" evidence="1">
    <location>
        <begin position="1"/>
        <end position="22"/>
    </location>
</feature>
<dbReference type="KEGG" id="aba:Acid345_3077"/>
<feature type="chain" id="PRO_5004191422" description="DUF6438 domain-containing protein" evidence="1">
    <location>
        <begin position="23"/>
        <end position="154"/>
    </location>
</feature>
<dbReference type="Pfam" id="PF20033">
    <property type="entry name" value="DUF6438"/>
    <property type="match status" value="1"/>
</dbReference>
<dbReference type="EnsemblBacteria" id="ABF42078">
    <property type="protein sequence ID" value="ABF42078"/>
    <property type="gene ID" value="Acid345_3077"/>
</dbReference>
<name>Q1IM22_KORVE</name>
<gene>
    <name evidence="3" type="ordered locus">Acid345_3077</name>
</gene>
<keyword evidence="4" id="KW-1185">Reference proteome</keyword>
<dbReference type="InterPro" id="IPR045497">
    <property type="entry name" value="DUF6438"/>
</dbReference>
<dbReference type="HOGENOM" id="CLU_1701964_0_0_0"/>
<sequence length="154" mass="17235">MQRQFVCSAFLLALLCLGSVWGQDTAPTGDFLVKLERTGCVGACPGYVVTIDGVGRVRYEGKYYVVAEGEREKTVSAQVVKKLMMRLKAENFFDWPEERNVCVDYPEVRISVTIGARLHEVLEGCNRPGRVLSLAKEIDTITGTREWVQKSNSK</sequence>
<evidence type="ECO:0000256" key="1">
    <source>
        <dbReference type="SAM" id="SignalP"/>
    </source>
</evidence>
<reference evidence="3 4" key="1">
    <citation type="journal article" date="2009" name="Appl. Environ. Microbiol.">
        <title>Three genomes from the phylum Acidobacteria provide insight into the lifestyles of these microorganisms in soils.</title>
        <authorList>
            <person name="Ward N.L."/>
            <person name="Challacombe J.F."/>
            <person name="Janssen P.H."/>
            <person name="Henrissat B."/>
            <person name="Coutinho P.M."/>
            <person name="Wu M."/>
            <person name="Xie G."/>
            <person name="Haft D.H."/>
            <person name="Sait M."/>
            <person name="Badger J."/>
            <person name="Barabote R.D."/>
            <person name="Bradley B."/>
            <person name="Brettin T.S."/>
            <person name="Brinkac L.M."/>
            <person name="Bruce D."/>
            <person name="Creasy T."/>
            <person name="Daugherty S.C."/>
            <person name="Davidsen T.M."/>
            <person name="DeBoy R.T."/>
            <person name="Detter J.C."/>
            <person name="Dodson R.J."/>
            <person name="Durkin A.S."/>
            <person name="Ganapathy A."/>
            <person name="Gwinn-Giglio M."/>
            <person name="Han C.S."/>
            <person name="Khouri H."/>
            <person name="Kiss H."/>
            <person name="Kothari S.P."/>
            <person name="Madupu R."/>
            <person name="Nelson K.E."/>
            <person name="Nelson W.C."/>
            <person name="Paulsen I."/>
            <person name="Penn K."/>
            <person name="Ren Q."/>
            <person name="Rosovitz M.J."/>
            <person name="Selengut J.D."/>
            <person name="Shrivastava S."/>
            <person name="Sullivan S.A."/>
            <person name="Tapia R."/>
            <person name="Thompson L.S."/>
            <person name="Watkins K.L."/>
            <person name="Yang Q."/>
            <person name="Yu C."/>
            <person name="Zafar N."/>
            <person name="Zhou L."/>
            <person name="Kuske C.R."/>
        </authorList>
    </citation>
    <scope>NUCLEOTIDE SEQUENCE [LARGE SCALE GENOMIC DNA]</scope>
    <source>
        <strain evidence="3 4">Ellin345</strain>
    </source>
</reference>
<accession>Q1IM22</accession>
<dbReference type="STRING" id="204669.Acid345_3077"/>
<feature type="domain" description="DUF6438" evidence="2">
    <location>
        <begin position="33"/>
        <end position="141"/>
    </location>
</feature>
<evidence type="ECO:0000259" key="2">
    <source>
        <dbReference type="Pfam" id="PF20033"/>
    </source>
</evidence>
<dbReference type="eggNOG" id="COG0666">
    <property type="taxonomic scope" value="Bacteria"/>
</dbReference>
<dbReference type="Proteomes" id="UP000002432">
    <property type="component" value="Chromosome"/>
</dbReference>
<dbReference type="AlphaFoldDB" id="Q1IM22"/>
<dbReference type="EMBL" id="CP000360">
    <property type="protein sequence ID" value="ABF42078.1"/>
    <property type="molecule type" value="Genomic_DNA"/>
</dbReference>
<evidence type="ECO:0000313" key="4">
    <source>
        <dbReference type="Proteomes" id="UP000002432"/>
    </source>
</evidence>
<proteinExistence type="predicted"/>
<organism evidence="3 4">
    <name type="scientific">Koribacter versatilis (strain Ellin345)</name>
    <dbReference type="NCBI Taxonomy" id="204669"/>
    <lineage>
        <taxon>Bacteria</taxon>
        <taxon>Pseudomonadati</taxon>
        <taxon>Acidobacteriota</taxon>
        <taxon>Terriglobia</taxon>
        <taxon>Terriglobales</taxon>
        <taxon>Candidatus Korobacteraceae</taxon>
        <taxon>Candidatus Korobacter</taxon>
    </lineage>
</organism>